<dbReference type="EMBL" id="UNSH01000070">
    <property type="protein sequence ID" value="SZF05042.1"/>
    <property type="molecule type" value="Genomic_DNA"/>
</dbReference>
<dbReference type="AlphaFoldDB" id="A0A383V0H9"/>
<evidence type="ECO:0000313" key="2">
    <source>
        <dbReference type="Proteomes" id="UP000275772"/>
    </source>
</evidence>
<dbReference type="VEuPathDB" id="FungiDB:BLGHR1_15842"/>
<name>A0A383V0H9_BLUHO</name>
<gene>
    <name evidence="1" type="ORF">BLGHR1_15842</name>
</gene>
<accession>A0A383V0H9</accession>
<proteinExistence type="predicted"/>
<evidence type="ECO:0000313" key="1">
    <source>
        <dbReference type="EMBL" id="SZF05042.1"/>
    </source>
</evidence>
<protein>
    <submittedName>
        <fullName evidence="1">Uncharacterized protein</fullName>
    </submittedName>
</protein>
<sequence>MPTVARLASIGISRPCPTSESCKTTFCARVSLEGSVKRTSKRYHQSHVLINIKPRITMDAIGRER</sequence>
<organism evidence="1 2">
    <name type="scientific">Blumeria hordei</name>
    <name type="common">Barley powdery mildew</name>
    <name type="synonym">Blumeria graminis f. sp. hordei</name>
    <dbReference type="NCBI Taxonomy" id="2867405"/>
    <lineage>
        <taxon>Eukaryota</taxon>
        <taxon>Fungi</taxon>
        <taxon>Dikarya</taxon>
        <taxon>Ascomycota</taxon>
        <taxon>Pezizomycotina</taxon>
        <taxon>Leotiomycetes</taxon>
        <taxon>Erysiphales</taxon>
        <taxon>Erysiphaceae</taxon>
        <taxon>Blumeria</taxon>
    </lineage>
</organism>
<reference evidence="1 2" key="1">
    <citation type="submission" date="2017-11" db="EMBL/GenBank/DDBJ databases">
        <authorList>
            <person name="Kracher B."/>
        </authorList>
    </citation>
    <scope>NUCLEOTIDE SEQUENCE [LARGE SCALE GENOMIC DNA]</scope>
    <source>
        <strain evidence="1 2">RACE1</strain>
    </source>
</reference>
<dbReference type="Proteomes" id="UP000275772">
    <property type="component" value="Unassembled WGS sequence"/>
</dbReference>